<evidence type="ECO:0000256" key="2">
    <source>
        <dbReference type="ARBA" id="ARBA00008133"/>
    </source>
</evidence>
<evidence type="ECO:0000256" key="8">
    <source>
        <dbReference type="ARBA" id="ARBA00048617"/>
    </source>
</evidence>
<comment type="function">
    <text evidence="6 9">Catalyzes cyclization of the linear tetrapyrrole, hydroxymethylbilane, to the macrocyclic uroporphyrinogen III.</text>
</comment>
<dbReference type="SUPFAM" id="SSF69618">
    <property type="entry name" value="HemD-like"/>
    <property type="match status" value="1"/>
</dbReference>
<protein>
    <recommendedName>
        <fullName evidence="7 9">Uroporphyrinogen-III synthase</fullName>
        <ecNumber evidence="3 9">4.2.1.75</ecNumber>
    </recommendedName>
</protein>
<dbReference type="InterPro" id="IPR039793">
    <property type="entry name" value="UROS/Hem4"/>
</dbReference>
<keyword evidence="12" id="KW-1185">Reference proteome</keyword>
<dbReference type="Gene3D" id="3.40.50.10090">
    <property type="match status" value="2"/>
</dbReference>
<dbReference type="InterPro" id="IPR036108">
    <property type="entry name" value="4pyrrol_syn_uPrphyn_synt_sf"/>
</dbReference>
<dbReference type="PANTHER" id="PTHR38042:SF1">
    <property type="entry name" value="UROPORPHYRINOGEN-III SYNTHASE, CHLOROPLASTIC"/>
    <property type="match status" value="1"/>
</dbReference>
<proteinExistence type="inferred from homology"/>
<comment type="catalytic activity">
    <reaction evidence="8 9">
        <text>hydroxymethylbilane = uroporphyrinogen III + H2O</text>
        <dbReference type="Rhea" id="RHEA:18965"/>
        <dbReference type="ChEBI" id="CHEBI:15377"/>
        <dbReference type="ChEBI" id="CHEBI:57308"/>
        <dbReference type="ChEBI" id="CHEBI:57845"/>
        <dbReference type="EC" id="4.2.1.75"/>
    </reaction>
</comment>
<comment type="similarity">
    <text evidence="2 9">Belongs to the uroporphyrinogen-III synthase family.</text>
</comment>
<reference evidence="11 12" key="1">
    <citation type="journal article" date="2024" name="Environ. Microbiol.">
        <title>Novel evolutionary insights on the interactions of the Holosporales (Alphaproteobacteria) with eukaryotic hosts from comparative genomics.</title>
        <authorList>
            <person name="Giovannini M."/>
            <person name="Petroni G."/>
            <person name="Castelli M."/>
        </authorList>
    </citation>
    <scope>NUCLEOTIDE SEQUENCE [LARGE SCALE GENOMIC DNA]</scope>
    <source>
        <strain evidence="11 12">US_Bl 15I1</strain>
    </source>
</reference>
<name>A0ABZ2C0I0_9PROT</name>
<gene>
    <name evidence="11" type="ORF">Bealeia1_00206</name>
</gene>
<evidence type="ECO:0000256" key="3">
    <source>
        <dbReference type="ARBA" id="ARBA00013109"/>
    </source>
</evidence>
<evidence type="ECO:0000259" key="10">
    <source>
        <dbReference type="Pfam" id="PF02602"/>
    </source>
</evidence>
<keyword evidence="5 9" id="KW-0627">Porphyrin biosynthesis</keyword>
<evidence type="ECO:0000256" key="7">
    <source>
        <dbReference type="ARBA" id="ARBA00040167"/>
    </source>
</evidence>
<evidence type="ECO:0000256" key="4">
    <source>
        <dbReference type="ARBA" id="ARBA00023239"/>
    </source>
</evidence>
<evidence type="ECO:0000256" key="6">
    <source>
        <dbReference type="ARBA" id="ARBA00037589"/>
    </source>
</evidence>
<evidence type="ECO:0000256" key="9">
    <source>
        <dbReference type="RuleBase" id="RU366031"/>
    </source>
</evidence>
<evidence type="ECO:0000313" key="11">
    <source>
        <dbReference type="EMBL" id="WVX66036.1"/>
    </source>
</evidence>
<comment type="pathway">
    <text evidence="1 9">Porphyrin-containing compound metabolism; protoporphyrin-IX biosynthesis; coproporphyrinogen-III from 5-aminolevulinate: step 3/4.</text>
</comment>
<dbReference type="Pfam" id="PF02602">
    <property type="entry name" value="HEM4"/>
    <property type="match status" value="1"/>
</dbReference>
<feature type="domain" description="Tetrapyrrole biosynthesis uroporphyrinogen III synthase" evidence="10">
    <location>
        <begin position="16"/>
        <end position="233"/>
    </location>
</feature>
<evidence type="ECO:0000256" key="1">
    <source>
        <dbReference type="ARBA" id="ARBA00004772"/>
    </source>
</evidence>
<dbReference type="InterPro" id="IPR003754">
    <property type="entry name" value="4pyrrol_synth_uPrphyn_synth"/>
</dbReference>
<accession>A0ABZ2C0I0</accession>
<sequence length="236" mass="26755">MQYFLLTRPQEDSERLVPFLEMKGYTPIIEPLLHPVYLKDFILTPPELQAIIVTSKHALKSLEASQKLALFEKTPLICVGEKTAELAKNLGIETVLGKCENGDQLLSWIQKNVIPELGSLLYLHGDVVRQDLKSAISPQGYRVQAQKIYEMKESQALSPKVLDLFHRKVFQGIAFFSPRTAKIFVKISNKFNLYEKFSTVHAFCLSQSIANEIKSMPWQGVEITNSATEKSLMELL</sequence>
<keyword evidence="4 9" id="KW-0456">Lyase</keyword>
<dbReference type="EC" id="4.2.1.75" evidence="3 9"/>
<evidence type="ECO:0000256" key="5">
    <source>
        <dbReference type="ARBA" id="ARBA00023244"/>
    </source>
</evidence>
<dbReference type="PANTHER" id="PTHR38042">
    <property type="entry name" value="UROPORPHYRINOGEN-III SYNTHASE, CHLOROPLASTIC"/>
    <property type="match status" value="1"/>
</dbReference>
<dbReference type="CDD" id="cd06578">
    <property type="entry name" value="HemD"/>
    <property type="match status" value="1"/>
</dbReference>
<dbReference type="RefSeq" id="WP_331256577.1">
    <property type="nucleotide sequence ID" value="NZ_CP133270.1"/>
</dbReference>
<dbReference type="EMBL" id="CP133270">
    <property type="protein sequence ID" value="WVX66036.1"/>
    <property type="molecule type" value="Genomic_DNA"/>
</dbReference>
<organism evidence="11 12">
    <name type="scientific">Candidatus Bealeia paramacronuclearis</name>
    <dbReference type="NCBI Taxonomy" id="1921001"/>
    <lineage>
        <taxon>Bacteria</taxon>
        <taxon>Pseudomonadati</taxon>
        <taxon>Pseudomonadota</taxon>
        <taxon>Alphaproteobacteria</taxon>
        <taxon>Holosporales</taxon>
        <taxon>Holosporaceae</taxon>
        <taxon>Candidatus Bealeia</taxon>
    </lineage>
</organism>
<evidence type="ECO:0000313" key="12">
    <source>
        <dbReference type="Proteomes" id="UP001330434"/>
    </source>
</evidence>
<dbReference type="Proteomes" id="UP001330434">
    <property type="component" value="Chromosome"/>
</dbReference>